<evidence type="ECO:0008006" key="3">
    <source>
        <dbReference type="Google" id="ProtNLM"/>
    </source>
</evidence>
<evidence type="ECO:0000313" key="1">
    <source>
        <dbReference type="EMBL" id="NGZ86420.1"/>
    </source>
</evidence>
<accession>A0ABX0FPG0</accession>
<proteinExistence type="predicted"/>
<protein>
    <recommendedName>
        <fullName evidence="3">Primosomal replication protein PriB/PriC domain protein</fullName>
    </recommendedName>
</protein>
<dbReference type="EMBL" id="JAADJT010000009">
    <property type="protein sequence ID" value="NGZ86420.1"/>
    <property type="molecule type" value="Genomic_DNA"/>
</dbReference>
<reference evidence="2" key="1">
    <citation type="submission" date="2023-07" db="EMBL/GenBank/DDBJ databases">
        <title>Duganella aceri sp. nov., isolated from tree sap.</title>
        <authorList>
            <person name="Kim I.S."/>
        </authorList>
    </citation>
    <scope>NUCLEOTIDE SEQUENCE [LARGE SCALE GENOMIC DNA]</scope>
    <source>
        <strain evidence="2">SAP-35</strain>
    </source>
</reference>
<dbReference type="Proteomes" id="UP000666369">
    <property type="component" value="Unassembled WGS sequence"/>
</dbReference>
<name>A0ABX0FPG0_9BURK</name>
<organism evidence="1 2">
    <name type="scientific">Duganella aceris</name>
    <dbReference type="NCBI Taxonomy" id="2703883"/>
    <lineage>
        <taxon>Bacteria</taxon>
        <taxon>Pseudomonadati</taxon>
        <taxon>Pseudomonadota</taxon>
        <taxon>Betaproteobacteria</taxon>
        <taxon>Burkholderiales</taxon>
        <taxon>Oxalobacteraceae</taxon>
        <taxon>Telluria group</taxon>
        <taxon>Duganella</taxon>
    </lineage>
</organism>
<comment type="caution">
    <text evidence="1">The sequence shown here is derived from an EMBL/GenBank/DDBJ whole genome shotgun (WGS) entry which is preliminary data.</text>
</comment>
<dbReference type="RefSeq" id="WP_166106270.1">
    <property type="nucleotide sequence ID" value="NZ_JAADJT010000009.1"/>
</dbReference>
<keyword evidence="2" id="KW-1185">Reference proteome</keyword>
<evidence type="ECO:0000313" key="2">
    <source>
        <dbReference type="Proteomes" id="UP000666369"/>
    </source>
</evidence>
<sequence>MTPAEMLAKYMTAEAAILEGKEVRFGDRALRMEDLSEVRAGRIEWERRVAAGASQVAGRPTFGGLGYSLADFRGEQ</sequence>
<gene>
    <name evidence="1" type="ORF">GW587_19435</name>
</gene>